<evidence type="ECO:0000313" key="2">
    <source>
        <dbReference type="Proteomes" id="UP000308730"/>
    </source>
</evidence>
<comment type="caution">
    <text evidence="1">The sequence shown here is derived from an EMBL/GenBank/DDBJ whole genome shotgun (WGS) entry which is preliminary data.</text>
</comment>
<dbReference type="Proteomes" id="UP000308730">
    <property type="component" value="Unassembled WGS sequence"/>
</dbReference>
<organism evidence="1 2">
    <name type="scientific">Antrodiella citrinella</name>
    <dbReference type="NCBI Taxonomy" id="2447956"/>
    <lineage>
        <taxon>Eukaryota</taxon>
        <taxon>Fungi</taxon>
        <taxon>Dikarya</taxon>
        <taxon>Basidiomycota</taxon>
        <taxon>Agaricomycotina</taxon>
        <taxon>Agaricomycetes</taxon>
        <taxon>Polyporales</taxon>
        <taxon>Steccherinaceae</taxon>
        <taxon>Antrodiella</taxon>
    </lineage>
</organism>
<accession>A0A4S4MX84</accession>
<keyword evidence="2" id="KW-1185">Reference proteome</keyword>
<dbReference type="EMBL" id="SGPM01000096">
    <property type="protein sequence ID" value="THH30048.1"/>
    <property type="molecule type" value="Genomic_DNA"/>
</dbReference>
<sequence length="164" mass="17012">MRKMDETPPYNGDDPAELAFVADVGLCWGWGKAGGLGNDEGPPLVASAGTEFAPAALNGPPPRPLALIPRPPAPFAPCPVPTGALFALNNVIPPLLPVNPPLPPLLTALPSDSELGNGFAPTLLKKRHNSSCVASLGTFPTHITHSERCVGGLGWYDLRPGRSA</sequence>
<dbReference type="AlphaFoldDB" id="A0A4S4MX84"/>
<gene>
    <name evidence="1" type="ORF">EUX98_g4152</name>
</gene>
<name>A0A4S4MX84_9APHY</name>
<protein>
    <submittedName>
        <fullName evidence="1">Uncharacterized protein</fullName>
    </submittedName>
</protein>
<proteinExistence type="predicted"/>
<evidence type="ECO:0000313" key="1">
    <source>
        <dbReference type="EMBL" id="THH30048.1"/>
    </source>
</evidence>
<reference evidence="1 2" key="1">
    <citation type="submission" date="2019-02" db="EMBL/GenBank/DDBJ databases">
        <title>Genome sequencing of the rare red list fungi Antrodiella citrinella (Flaviporus citrinellus).</title>
        <authorList>
            <person name="Buettner E."/>
            <person name="Kellner H."/>
        </authorList>
    </citation>
    <scope>NUCLEOTIDE SEQUENCE [LARGE SCALE GENOMIC DNA]</scope>
    <source>
        <strain evidence="1 2">DSM 108506</strain>
    </source>
</reference>